<gene>
    <name evidence="1" type="ORF">H8S01_02995</name>
</gene>
<protein>
    <recommendedName>
        <fullName evidence="3">NIF system FeS cluster assembly NifU N-terminal domain-containing protein</fullName>
    </recommendedName>
</protein>
<evidence type="ECO:0008006" key="3">
    <source>
        <dbReference type="Google" id="ProtNLM"/>
    </source>
</evidence>
<dbReference type="EMBL" id="JACOPD010000002">
    <property type="protein sequence ID" value="MBC5679928.1"/>
    <property type="molecule type" value="Genomic_DNA"/>
</dbReference>
<proteinExistence type="predicted"/>
<organism evidence="1 2">
    <name type="scientific">Lachnospira hominis</name>
    <name type="common">ex Liu et al. 2021</name>
    <dbReference type="NCBI Taxonomy" id="2763051"/>
    <lineage>
        <taxon>Bacteria</taxon>
        <taxon>Bacillati</taxon>
        <taxon>Bacillota</taxon>
        <taxon>Clostridia</taxon>
        <taxon>Lachnospirales</taxon>
        <taxon>Lachnospiraceae</taxon>
        <taxon>Lachnospira</taxon>
    </lineage>
</organism>
<dbReference type="RefSeq" id="WP_186836131.1">
    <property type="nucleotide sequence ID" value="NZ_JACOPD010000002.1"/>
</dbReference>
<reference evidence="1 2" key="1">
    <citation type="submission" date="2020-08" db="EMBL/GenBank/DDBJ databases">
        <title>Genome public.</title>
        <authorList>
            <person name="Liu C."/>
            <person name="Sun Q."/>
        </authorList>
    </citation>
    <scope>NUCLEOTIDE SEQUENCE [LARGE SCALE GENOMIC DNA]</scope>
    <source>
        <strain evidence="1 2">NSJ-43</strain>
    </source>
</reference>
<dbReference type="SUPFAM" id="SSF82649">
    <property type="entry name" value="SufE/NifU"/>
    <property type="match status" value="1"/>
</dbReference>
<dbReference type="Proteomes" id="UP000628463">
    <property type="component" value="Unassembled WGS sequence"/>
</dbReference>
<accession>A0ABR7FXK3</accession>
<evidence type="ECO:0000313" key="1">
    <source>
        <dbReference type="EMBL" id="MBC5679928.1"/>
    </source>
</evidence>
<evidence type="ECO:0000313" key="2">
    <source>
        <dbReference type="Proteomes" id="UP000628463"/>
    </source>
</evidence>
<keyword evidence="2" id="KW-1185">Reference proteome</keyword>
<sequence>MIYTQEVENMCPVAQGVHHGAAPVPTEGKWVQNKEVKDISGFTHGVGWCAPQQGACKLTLNVKEGIIQEALVETIGCSGMTHSAAMASEILPGLTVMEALNTDLVCDAINTAMRELFLQIVYGRTQSAFSEDGLAVGAGLEDLGKGLRSQVGTMYGTLAKGPRYLEMAEGYVTGIALDKDNQIIGYKFVNLGKMTDFIKKGDDANTAYEKACGQYGRVADAVKIIDPRTDEEVK</sequence>
<name>A0ABR7FXK3_9FIRM</name>
<dbReference type="Gene3D" id="3.90.1010.10">
    <property type="match status" value="1"/>
</dbReference>
<comment type="caution">
    <text evidence="1">The sequence shown here is derived from an EMBL/GenBank/DDBJ whole genome shotgun (WGS) entry which is preliminary data.</text>
</comment>